<keyword evidence="1" id="KW-0175">Coiled coil</keyword>
<organism evidence="3 4">
    <name type="scientific">Streptococcus zalophi</name>
    <dbReference type="NCBI Taxonomy" id="640031"/>
    <lineage>
        <taxon>Bacteria</taxon>
        <taxon>Bacillati</taxon>
        <taxon>Bacillota</taxon>
        <taxon>Bacilli</taxon>
        <taxon>Lactobacillales</taxon>
        <taxon>Streptococcaceae</taxon>
        <taxon>Streptococcus</taxon>
    </lineage>
</organism>
<keyword evidence="2" id="KW-0812">Transmembrane</keyword>
<evidence type="ECO:0000313" key="4">
    <source>
        <dbReference type="Proteomes" id="UP000644875"/>
    </source>
</evidence>
<feature type="coiled-coil region" evidence="1">
    <location>
        <begin position="219"/>
        <end position="253"/>
    </location>
</feature>
<evidence type="ECO:0000313" key="3">
    <source>
        <dbReference type="EMBL" id="MBJ8350319.1"/>
    </source>
</evidence>
<dbReference type="Proteomes" id="UP000644875">
    <property type="component" value="Unassembled WGS sequence"/>
</dbReference>
<dbReference type="RefSeq" id="WP_199568229.1">
    <property type="nucleotide sequence ID" value="NZ_JAENBP010000009.1"/>
</dbReference>
<feature type="transmembrane region" description="Helical" evidence="2">
    <location>
        <begin position="12"/>
        <end position="40"/>
    </location>
</feature>
<evidence type="ECO:0000256" key="2">
    <source>
        <dbReference type="SAM" id="Phobius"/>
    </source>
</evidence>
<name>A0A934PAZ3_9STRE</name>
<keyword evidence="4" id="KW-1185">Reference proteome</keyword>
<proteinExistence type="predicted"/>
<reference evidence="3 4" key="1">
    <citation type="journal article" date="2021" name="Int. J. Syst. Evol. Microbiol.">
        <title>Streptococcus vicugnae sp. nov., isolated from faeces of alpacas (Vicugna pacos) and cattle (Bos taurus), Streptococcus zalophi sp. nov., and Streptococcus pacificus sp. nov., isolated from respiratory tract of California sea lions (Zalophus californianus).</title>
        <authorList>
            <person name="Volokhov D.V."/>
            <person name="Zagorodnyaya T.A."/>
            <person name="Shen Z."/>
            <person name="Blom J."/>
            <person name="Furtak V.A."/>
            <person name="Eisenberg T."/>
            <person name="Fan P."/>
            <person name="Jeong K.C."/>
            <person name="Gao Y."/>
            <person name="Zhang S."/>
            <person name="Amselle M."/>
        </authorList>
    </citation>
    <scope>NUCLEOTIDE SEQUENCE [LARGE SCALE GENOMIC DNA]</scope>
    <source>
        <strain evidence="4">CSL7508-lung</strain>
    </source>
</reference>
<dbReference type="AlphaFoldDB" id="A0A934PAZ3"/>
<evidence type="ECO:0000256" key="1">
    <source>
        <dbReference type="SAM" id="Coils"/>
    </source>
</evidence>
<gene>
    <name evidence="3" type="ORF">JHK64_06735</name>
</gene>
<protein>
    <recommendedName>
        <fullName evidence="5">Membrane associated protein</fullName>
    </recommendedName>
</protein>
<keyword evidence="2" id="KW-0472">Membrane</keyword>
<keyword evidence="2" id="KW-1133">Transmembrane helix</keyword>
<sequence>MRQSSLFGKIIFLIILVYFIQIAIPFVIAGAIGFGLFQWWKKSQKTPIQHKKVEQISDSIDIQELKAYIKLTDKKLKKLESYREKEKWDDYIDLVRQIMPQLTHINDEAERLKKEIEPLVHKRIIKKVHTTRLDIQEQIEKLGLSPDMPTSNDGRHILKLAPELSEAYHNIQKDNLSILEKIKQADNEEELIAIHQSNMKRFEDILSGYLKIKANPKDYYNAEDRLAQAKEAIEKFDLDLDETLRKLNESELKDFEISLRMMQHNKTN</sequence>
<comment type="caution">
    <text evidence="3">The sequence shown here is derived from an EMBL/GenBank/DDBJ whole genome shotgun (WGS) entry which is preliminary data.</text>
</comment>
<evidence type="ECO:0008006" key="5">
    <source>
        <dbReference type="Google" id="ProtNLM"/>
    </source>
</evidence>
<accession>A0A934PAZ3</accession>
<dbReference type="EMBL" id="JAENBP010000009">
    <property type="protein sequence ID" value="MBJ8350319.1"/>
    <property type="molecule type" value="Genomic_DNA"/>
</dbReference>